<keyword evidence="2" id="KW-0732">Signal</keyword>
<dbReference type="OrthoDB" id="5327103at2"/>
<evidence type="ECO:0000259" key="3">
    <source>
        <dbReference type="Pfam" id="PF25973"/>
    </source>
</evidence>
<dbReference type="InterPro" id="IPR058647">
    <property type="entry name" value="BSH_CzcB-like"/>
</dbReference>
<name>A0A4U2ZB96_9BACT</name>
<dbReference type="GO" id="GO:0030288">
    <property type="term" value="C:outer membrane-bounded periplasmic space"/>
    <property type="evidence" value="ECO:0007669"/>
    <property type="project" value="TreeGrafter"/>
</dbReference>
<protein>
    <submittedName>
        <fullName evidence="4">HlyD family efflux transporter periplasmic adaptor subunit</fullName>
    </submittedName>
</protein>
<dbReference type="InterPro" id="IPR051909">
    <property type="entry name" value="MFP_Cation_Efflux"/>
</dbReference>
<keyword evidence="5" id="KW-1185">Reference proteome</keyword>
<dbReference type="Proteomes" id="UP000309561">
    <property type="component" value="Unassembled WGS sequence"/>
</dbReference>
<evidence type="ECO:0000256" key="2">
    <source>
        <dbReference type="SAM" id="SignalP"/>
    </source>
</evidence>
<dbReference type="RefSeq" id="WP_137011262.1">
    <property type="nucleotide sequence ID" value="NZ_SZPX01000001.1"/>
</dbReference>
<evidence type="ECO:0000313" key="4">
    <source>
        <dbReference type="EMBL" id="TKI70932.1"/>
    </source>
</evidence>
<evidence type="ECO:0000313" key="5">
    <source>
        <dbReference type="Proteomes" id="UP000309561"/>
    </source>
</evidence>
<feature type="domain" description="CzcB-like barrel-sandwich hybrid" evidence="3">
    <location>
        <begin position="69"/>
        <end position="206"/>
    </location>
</feature>
<comment type="caution">
    <text evidence="4">The sequence shown here is derived from an EMBL/GenBank/DDBJ whole genome shotgun (WGS) entry which is preliminary data.</text>
</comment>
<dbReference type="PANTHER" id="PTHR30097">
    <property type="entry name" value="CATION EFFLUX SYSTEM PROTEIN CUSB"/>
    <property type="match status" value="1"/>
</dbReference>
<dbReference type="PANTHER" id="PTHR30097:SF4">
    <property type="entry name" value="SLR6042 PROTEIN"/>
    <property type="match status" value="1"/>
</dbReference>
<accession>A0A4U2ZB96</accession>
<gene>
    <name evidence="4" type="ORF">FCU45_00645</name>
</gene>
<reference evidence="4 5" key="1">
    <citation type="submission" date="2019-04" db="EMBL/GenBank/DDBJ databases">
        <title>Sulfurimonas crateris sp. nov. a facultative anaerobic sulfur-oxidizing chemolithautotrophic bacterium isolated from a terrestrial mud vulcano.</title>
        <authorList>
            <person name="Ratnikova N.M."/>
            <person name="Slobodkin A.I."/>
            <person name="Merkel A.Y."/>
            <person name="Novikov A."/>
            <person name="Bonch-Osmolovskaya E.A."/>
            <person name="Slobodkina G.B."/>
        </authorList>
    </citation>
    <scope>NUCLEOTIDE SEQUENCE [LARGE SCALE GENOMIC DNA]</scope>
    <source>
        <strain evidence="4 5">SN118</strain>
    </source>
</reference>
<dbReference type="Gene3D" id="1.10.287.470">
    <property type="entry name" value="Helix hairpin bin"/>
    <property type="match status" value="1"/>
</dbReference>
<evidence type="ECO:0000256" key="1">
    <source>
        <dbReference type="ARBA" id="ARBA00022448"/>
    </source>
</evidence>
<sequence length="355" mass="40340">MKKIIMVQMLFALWLSADVTLTPQEEKSWQIQSAKAKEVTHVPLDVYMMQVTIPPKLLHTTSLPYEAQVAQLHKTEFESVKKGELLATLSSQEWIEAQKEAIDTWIELSYSKNEADRKAQLCKEEIIAQKECLIANENMKRDTIKLQASKALLRSYGATDGMIQKLFEELAIFTNIELRSPVNGVVLQTDIQVGKNVSPSSALFVIKRDGENWIESDIPQEVAKTLQPLQEVTLKVGKDEIRSKILLISPTLHPLNQTRYVRFVLPKDANLLAGLRTKVELSVAKRAFVVSKKALIREDEENMVFVKKGETYSLLKVNVLSENRDVCYLEYQEELKEPIAVSGTSILQNRLQEDE</sequence>
<keyword evidence="1" id="KW-0813">Transport</keyword>
<dbReference type="Gene3D" id="2.40.30.170">
    <property type="match status" value="1"/>
</dbReference>
<dbReference type="GO" id="GO:0046914">
    <property type="term" value="F:transition metal ion binding"/>
    <property type="evidence" value="ECO:0007669"/>
    <property type="project" value="TreeGrafter"/>
</dbReference>
<dbReference type="AlphaFoldDB" id="A0A4U2ZB96"/>
<feature type="signal peptide" evidence="2">
    <location>
        <begin position="1"/>
        <end position="17"/>
    </location>
</feature>
<dbReference type="Pfam" id="PF25973">
    <property type="entry name" value="BSH_CzcB"/>
    <property type="match status" value="1"/>
</dbReference>
<dbReference type="EMBL" id="SZPX01000001">
    <property type="protein sequence ID" value="TKI70932.1"/>
    <property type="molecule type" value="Genomic_DNA"/>
</dbReference>
<dbReference type="Gene3D" id="2.40.50.100">
    <property type="match status" value="1"/>
</dbReference>
<dbReference type="GO" id="GO:0060003">
    <property type="term" value="P:copper ion export"/>
    <property type="evidence" value="ECO:0007669"/>
    <property type="project" value="TreeGrafter"/>
</dbReference>
<dbReference type="GO" id="GO:0015679">
    <property type="term" value="P:plasma membrane copper ion transport"/>
    <property type="evidence" value="ECO:0007669"/>
    <property type="project" value="TreeGrafter"/>
</dbReference>
<feature type="chain" id="PRO_5020320221" evidence="2">
    <location>
        <begin position="18"/>
        <end position="355"/>
    </location>
</feature>
<organism evidence="4 5">
    <name type="scientific">Sulfurimonas crateris</name>
    <dbReference type="NCBI Taxonomy" id="2574727"/>
    <lineage>
        <taxon>Bacteria</taxon>
        <taxon>Pseudomonadati</taxon>
        <taxon>Campylobacterota</taxon>
        <taxon>Epsilonproteobacteria</taxon>
        <taxon>Campylobacterales</taxon>
        <taxon>Sulfurimonadaceae</taxon>
        <taxon>Sulfurimonas</taxon>
    </lineage>
</organism>
<proteinExistence type="predicted"/>